<name>A0A0C3DFH3_9AGAM</name>
<evidence type="ECO:0000259" key="2">
    <source>
        <dbReference type="Pfam" id="PF20149"/>
    </source>
</evidence>
<feature type="compositionally biased region" description="Basic and acidic residues" evidence="1">
    <location>
        <begin position="23"/>
        <end position="34"/>
    </location>
</feature>
<feature type="compositionally biased region" description="Basic and acidic residues" evidence="1">
    <location>
        <begin position="1"/>
        <end position="12"/>
    </location>
</feature>
<feature type="region of interest" description="Disordered" evidence="1">
    <location>
        <begin position="1"/>
        <end position="42"/>
    </location>
</feature>
<reference evidence="3 4" key="1">
    <citation type="submission" date="2014-04" db="EMBL/GenBank/DDBJ databases">
        <authorList>
            <consortium name="DOE Joint Genome Institute"/>
            <person name="Kuo A."/>
            <person name="Kohler A."/>
            <person name="Nagy L.G."/>
            <person name="Floudas D."/>
            <person name="Copeland A."/>
            <person name="Barry K.W."/>
            <person name="Cichocki N."/>
            <person name="Veneault-Fourrey C."/>
            <person name="LaButti K."/>
            <person name="Lindquist E.A."/>
            <person name="Lipzen A."/>
            <person name="Lundell T."/>
            <person name="Morin E."/>
            <person name="Murat C."/>
            <person name="Sun H."/>
            <person name="Tunlid A."/>
            <person name="Henrissat B."/>
            <person name="Grigoriev I.V."/>
            <person name="Hibbett D.S."/>
            <person name="Martin F."/>
            <person name="Nordberg H.P."/>
            <person name="Cantor M.N."/>
            <person name="Hua S.X."/>
        </authorList>
    </citation>
    <scope>NUCLEOTIDE SEQUENCE [LARGE SCALE GENOMIC DNA]</scope>
    <source>
        <strain evidence="3 4">Foug A</strain>
    </source>
</reference>
<dbReference type="OrthoDB" id="2686841at2759"/>
<dbReference type="EMBL" id="KN822141">
    <property type="protein sequence ID" value="KIM55114.1"/>
    <property type="molecule type" value="Genomic_DNA"/>
</dbReference>
<dbReference type="Pfam" id="PF20149">
    <property type="entry name" value="DUF6532"/>
    <property type="match status" value="1"/>
</dbReference>
<evidence type="ECO:0000313" key="3">
    <source>
        <dbReference type="EMBL" id="KIM55114.1"/>
    </source>
</evidence>
<protein>
    <recommendedName>
        <fullName evidence="2">DUF6532 domain-containing protein</fullName>
    </recommendedName>
</protein>
<dbReference type="InterPro" id="IPR045341">
    <property type="entry name" value="DUF6532"/>
</dbReference>
<reference evidence="4" key="2">
    <citation type="submission" date="2015-01" db="EMBL/GenBank/DDBJ databases">
        <title>Evolutionary Origins and Diversification of the Mycorrhizal Mutualists.</title>
        <authorList>
            <consortium name="DOE Joint Genome Institute"/>
            <consortium name="Mycorrhizal Genomics Consortium"/>
            <person name="Kohler A."/>
            <person name="Kuo A."/>
            <person name="Nagy L.G."/>
            <person name="Floudas D."/>
            <person name="Copeland A."/>
            <person name="Barry K.W."/>
            <person name="Cichocki N."/>
            <person name="Veneault-Fourrey C."/>
            <person name="LaButti K."/>
            <person name="Lindquist E.A."/>
            <person name="Lipzen A."/>
            <person name="Lundell T."/>
            <person name="Morin E."/>
            <person name="Murat C."/>
            <person name="Riley R."/>
            <person name="Ohm R."/>
            <person name="Sun H."/>
            <person name="Tunlid A."/>
            <person name="Henrissat B."/>
            <person name="Grigoriev I.V."/>
            <person name="Hibbett D.S."/>
            <person name="Martin F."/>
        </authorList>
    </citation>
    <scope>NUCLEOTIDE SEQUENCE [LARGE SCALE GENOMIC DNA]</scope>
    <source>
        <strain evidence="4">Foug A</strain>
    </source>
</reference>
<proteinExistence type="predicted"/>
<keyword evidence="4" id="KW-1185">Reference proteome</keyword>
<evidence type="ECO:0000256" key="1">
    <source>
        <dbReference type="SAM" id="MobiDB-lite"/>
    </source>
</evidence>
<accession>A0A0C3DFH3</accession>
<evidence type="ECO:0000313" key="4">
    <source>
        <dbReference type="Proteomes" id="UP000053989"/>
    </source>
</evidence>
<dbReference type="HOGENOM" id="CLU_021329_0_0_1"/>
<dbReference type="Proteomes" id="UP000053989">
    <property type="component" value="Unassembled WGS sequence"/>
</dbReference>
<dbReference type="AlphaFoldDB" id="A0A0C3DFH3"/>
<feature type="domain" description="DUF6532" evidence="2">
    <location>
        <begin position="58"/>
        <end position="206"/>
    </location>
</feature>
<dbReference type="InParanoid" id="A0A0C3DFH3"/>
<gene>
    <name evidence="3" type="ORF">SCLCIDRAFT_30624</name>
</gene>
<organism evidence="3 4">
    <name type="scientific">Scleroderma citrinum Foug A</name>
    <dbReference type="NCBI Taxonomy" id="1036808"/>
    <lineage>
        <taxon>Eukaryota</taxon>
        <taxon>Fungi</taxon>
        <taxon>Dikarya</taxon>
        <taxon>Basidiomycota</taxon>
        <taxon>Agaricomycotina</taxon>
        <taxon>Agaricomycetes</taxon>
        <taxon>Agaricomycetidae</taxon>
        <taxon>Boletales</taxon>
        <taxon>Sclerodermatineae</taxon>
        <taxon>Sclerodermataceae</taxon>
        <taxon>Scleroderma</taxon>
    </lineage>
</organism>
<sequence length="497" mass="54136">MVQTQERNKDTHPGQILAAQPRKSAEEAAAERAAKASASKKKVDEWSGWVAALASLEQRMMDDSQQAIVHAAKPPSQERSQAYQARQRVYDWHSSFSLAADKVTMAWFESDEFSGDEGWAVWASWAIDEHFKFPFVFKFLNSQERGVGAFHAPLILQTLASHYTKTANAILCPQITTYPHGALTLATTAVECAISMWVENGRCTEESKRGAGHFSGSADSQWGISSASYAQLIGLLNHDAWEEVENGALEFTKSGKRFKLSLVVTDARAYIVDCDSDDSDSFSFTGHDEQEHGAFQGERTAKESGNFPDEDASNSPSPAASQILNLHVQTGTQPAPQQLVSRDAILLQPTGLMDTCRQLPPLASVCSENASPFASRASAISLPSLPANQFPSWHSAVPASMNFSMSPSPEGDQHSFSHLMPDGSLVPHQSEQLPSGCSNMSKPTNILPPFTRDLDAFTQNGGFSADNPYMMPVGLRLGNRFLMGPVSVIDADNDLDY</sequence>